<dbReference type="AlphaFoldDB" id="A0A0J9H059"/>
<reference evidence="1 2" key="1">
    <citation type="submission" date="2015-06" db="EMBL/GenBank/DDBJ databases">
        <title>Draft genome sequence of an Alphaproteobacteria species associated to the Mediterranean sponge Oscarella lobularis.</title>
        <authorList>
            <person name="Jourda C."/>
            <person name="Santini S."/>
            <person name="Claverie J.-M."/>
        </authorList>
    </citation>
    <scope>NUCLEOTIDE SEQUENCE [LARGE SCALE GENOMIC DNA]</scope>
    <source>
        <strain evidence="1">IGS</strain>
    </source>
</reference>
<evidence type="ECO:0000313" key="1">
    <source>
        <dbReference type="EMBL" id="KMW59118.1"/>
    </source>
</evidence>
<dbReference type="Proteomes" id="UP000037178">
    <property type="component" value="Unassembled WGS sequence"/>
</dbReference>
<name>A0A0J9H059_9RHOB</name>
<dbReference type="EMBL" id="LFTY01000002">
    <property type="protein sequence ID" value="KMW59118.1"/>
    <property type="molecule type" value="Genomic_DNA"/>
</dbReference>
<gene>
    <name evidence="1" type="ORF">AIOL_004099</name>
</gene>
<evidence type="ECO:0000313" key="2">
    <source>
        <dbReference type="Proteomes" id="UP000037178"/>
    </source>
</evidence>
<protein>
    <submittedName>
        <fullName evidence="1">Uncharacterized protein</fullName>
    </submittedName>
</protein>
<dbReference type="PATRIC" id="fig|1675527.3.peg.4298"/>
<organism evidence="1 2">
    <name type="scientific">Candidatus Rhodobacter oscarellae</name>
    <dbReference type="NCBI Taxonomy" id="1675527"/>
    <lineage>
        <taxon>Bacteria</taxon>
        <taxon>Pseudomonadati</taxon>
        <taxon>Pseudomonadota</taxon>
        <taxon>Alphaproteobacteria</taxon>
        <taxon>Rhodobacterales</taxon>
        <taxon>Rhodobacter group</taxon>
        <taxon>Rhodobacter</taxon>
    </lineage>
</organism>
<proteinExistence type="predicted"/>
<sequence>MNSSFTLRAHAAVFILRKRRCTAAIEAVVDAACCKSNVPE</sequence>
<comment type="caution">
    <text evidence="1">The sequence shown here is derived from an EMBL/GenBank/DDBJ whole genome shotgun (WGS) entry which is preliminary data.</text>
</comment>
<accession>A0A0J9H059</accession>
<keyword evidence="2" id="KW-1185">Reference proteome</keyword>